<dbReference type="RefSeq" id="WP_145397556.1">
    <property type="nucleotide sequence ID" value="NZ_VLKU01000004.1"/>
</dbReference>
<feature type="transmembrane region" description="Helical" evidence="7">
    <location>
        <begin position="106"/>
        <end position="125"/>
    </location>
</feature>
<keyword evidence="5 7" id="KW-1133">Transmembrane helix</keyword>
<proteinExistence type="inferred from homology"/>
<feature type="transmembrane region" description="Helical" evidence="7">
    <location>
        <begin position="82"/>
        <end position="99"/>
    </location>
</feature>
<sequence>MDFDTLISTFSNSEITYPLLGSLIAGALIGAERERQGKAAGLRTHILVCYASALMTLVALHMGSWTAVLVEGTQIVSDMSRMPHAILTGIGFLCAGVIFREGASVHGLTTAASLWLTAAIGITFGTGLLELATFSTVIAMVVLFLLRFAQRIAPPQPKLDLQMRVNADSEFDAGHLIGILAQQNLHAGPPALSHDRLGRTRSYRLRIAAGQAEFDVEALGRALDAEPAVQEFSITPILPNHMADG</sequence>
<evidence type="ECO:0000256" key="5">
    <source>
        <dbReference type="ARBA" id="ARBA00022989"/>
    </source>
</evidence>
<keyword evidence="7" id="KW-0997">Cell inner membrane</keyword>
<evidence type="ECO:0000313" key="10">
    <source>
        <dbReference type="Proteomes" id="UP000316225"/>
    </source>
</evidence>
<dbReference type="Proteomes" id="UP000316225">
    <property type="component" value="Unassembled WGS sequence"/>
</dbReference>
<protein>
    <recommendedName>
        <fullName evidence="7">Protein MgtC</fullName>
    </recommendedName>
</protein>
<accession>A0A562NU70</accession>
<evidence type="ECO:0000256" key="4">
    <source>
        <dbReference type="ARBA" id="ARBA00022692"/>
    </source>
</evidence>
<gene>
    <name evidence="9" type="ORF">IQ24_01746</name>
</gene>
<organism evidence="9 10">
    <name type="scientific">Paracoccus sulfuroxidans</name>
    <dbReference type="NCBI Taxonomy" id="384678"/>
    <lineage>
        <taxon>Bacteria</taxon>
        <taxon>Pseudomonadati</taxon>
        <taxon>Pseudomonadota</taxon>
        <taxon>Alphaproteobacteria</taxon>
        <taxon>Rhodobacterales</taxon>
        <taxon>Paracoccaceae</taxon>
        <taxon>Paracoccus</taxon>
    </lineage>
</organism>
<dbReference type="EMBL" id="VLKU01000004">
    <property type="protein sequence ID" value="TWI35236.1"/>
    <property type="molecule type" value="Genomic_DNA"/>
</dbReference>
<dbReference type="Pfam" id="PF02308">
    <property type="entry name" value="MgtC"/>
    <property type="match status" value="1"/>
</dbReference>
<feature type="transmembrane region" description="Helical" evidence="7">
    <location>
        <begin position="15"/>
        <end position="32"/>
    </location>
</feature>
<evidence type="ECO:0000259" key="8">
    <source>
        <dbReference type="Pfam" id="PF02308"/>
    </source>
</evidence>
<keyword evidence="10" id="KW-1185">Reference proteome</keyword>
<evidence type="ECO:0000313" key="9">
    <source>
        <dbReference type="EMBL" id="TWI35236.1"/>
    </source>
</evidence>
<name>A0A562NU70_9RHOB</name>
<evidence type="ECO:0000256" key="2">
    <source>
        <dbReference type="ARBA" id="ARBA00009298"/>
    </source>
</evidence>
<comment type="subcellular location">
    <subcellularLocation>
        <location evidence="7">Cell inner membrane</location>
        <topology evidence="7">Multi-pass membrane protein</topology>
    </subcellularLocation>
    <subcellularLocation>
        <location evidence="1">Cell membrane</location>
        <topology evidence="1">Multi-pass membrane protein</topology>
    </subcellularLocation>
</comment>
<keyword evidence="4 7" id="KW-0812">Transmembrane</keyword>
<dbReference type="AlphaFoldDB" id="A0A562NU70"/>
<dbReference type="OrthoDB" id="9811198at2"/>
<dbReference type="InterPro" id="IPR003416">
    <property type="entry name" value="MgtC/SapB/SrpB/YhiD_fam"/>
</dbReference>
<evidence type="ECO:0000256" key="7">
    <source>
        <dbReference type="RuleBase" id="RU365041"/>
    </source>
</evidence>
<comment type="similarity">
    <text evidence="2 7">Belongs to the MgtC/SapB family.</text>
</comment>
<keyword evidence="6 7" id="KW-0472">Membrane</keyword>
<keyword evidence="3" id="KW-1003">Cell membrane</keyword>
<evidence type="ECO:0000256" key="1">
    <source>
        <dbReference type="ARBA" id="ARBA00004651"/>
    </source>
</evidence>
<dbReference type="PANTHER" id="PTHR33778">
    <property type="entry name" value="PROTEIN MGTC"/>
    <property type="match status" value="1"/>
</dbReference>
<dbReference type="GO" id="GO:0005886">
    <property type="term" value="C:plasma membrane"/>
    <property type="evidence" value="ECO:0007669"/>
    <property type="project" value="UniProtKB-SubCell"/>
</dbReference>
<feature type="transmembrane region" description="Helical" evidence="7">
    <location>
        <begin position="44"/>
        <end position="62"/>
    </location>
</feature>
<reference evidence="9 10" key="1">
    <citation type="journal article" date="2015" name="Stand. Genomic Sci.">
        <title>Genomic Encyclopedia of Bacterial and Archaeal Type Strains, Phase III: the genomes of soil and plant-associated and newly described type strains.</title>
        <authorList>
            <person name="Whitman W.B."/>
            <person name="Woyke T."/>
            <person name="Klenk H.P."/>
            <person name="Zhou Y."/>
            <person name="Lilburn T.G."/>
            <person name="Beck B.J."/>
            <person name="De Vos P."/>
            <person name="Vandamme P."/>
            <person name="Eisen J.A."/>
            <person name="Garrity G."/>
            <person name="Hugenholtz P."/>
            <person name="Kyrpides N.C."/>
        </authorList>
    </citation>
    <scope>NUCLEOTIDE SEQUENCE [LARGE SCALE GENOMIC DNA]</scope>
    <source>
        <strain evidence="9 10">CGMCC 1.5364</strain>
    </source>
</reference>
<feature type="domain" description="MgtC/SapB/SrpB/YhiD N-terminal" evidence="8">
    <location>
        <begin position="19"/>
        <end position="151"/>
    </location>
</feature>
<dbReference type="PRINTS" id="PR01837">
    <property type="entry name" value="MGTCSAPBPROT"/>
</dbReference>
<feature type="transmembrane region" description="Helical" evidence="7">
    <location>
        <begin position="131"/>
        <end position="149"/>
    </location>
</feature>
<evidence type="ECO:0000256" key="6">
    <source>
        <dbReference type="ARBA" id="ARBA00023136"/>
    </source>
</evidence>
<evidence type="ECO:0000256" key="3">
    <source>
        <dbReference type="ARBA" id="ARBA00022475"/>
    </source>
</evidence>
<dbReference type="PANTHER" id="PTHR33778:SF1">
    <property type="entry name" value="MAGNESIUM TRANSPORTER YHID-RELATED"/>
    <property type="match status" value="1"/>
</dbReference>
<dbReference type="InterPro" id="IPR049177">
    <property type="entry name" value="MgtC_SapB_SrpB_YhiD_N"/>
</dbReference>
<comment type="caution">
    <text evidence="9">The sequence shown here is derived from an EMBL/GenBank/DDBJ whole genome shotgun (WGS) entry which is preliminary data.</text>
</comment>